<gene>
    <name evidence="4" type="ORF">J8F10_33540</name>
</gene>
<dbReference type="InterPro" id="IPR052932">
    <property type="entry name" value="OprB_Porin"/>
</dbReference>
<comment type="caution">
    <text evidence="4">The sequence shown here is derived from an EMBL/GenBank/DDBJ whole genome shotgun (WGS) entry which is preliminary data.</text>
</comment>
<dbReference type="PANTHER" id="PTHR37944:SF1">
    <property type="entry name" value="PORIN B"/>
    <property type="match status" value="1"/>
</dbReference>
<evidence type="ECO:0000256" key="3">
    <source>
        <dbReference type="SAM" id="MobiDB-lite"/>
    </source>
</evidence>
<dbReference type="EMBL" id="JAGKQQ010000001">
    <property type="protein sequence ID" value="MBP3960177.1"/>
    <property type="molecule type" value="Genomic_DNA"/>
</dbReference>
<dbReference type="Gene3D" id="2.40.160.180">
    <property type="entry name" value="Carbohydrate-selective porin OprB"/>
    <property type="match status" value="1"/>
</dbReference>
<sequence length="478" mass="50996">MRKLYFGLLAAVAVGLTHTSRGAAQNPIAAPAPPAALPEGAPPAAAQPPAIPTQPVSPGAFDALQGITGCAPAEPPAPPTPPPFGGPLLERQKFLGDWGGARERLRERGITFDIYSTNVLGDVANGGSRESLQQRGRIDYLMHVDGEKAGLWKGAFIDLHAEMAYGTAISGYTGALEPASIAQILPTPNGYVGALTGVKFTQALSERLITFVGKINTAEAFNQPFTGGALGIDGFLNGGLTIPAVLVRTIPYSTYGAGFAYLKGADPVFSFSIFDANNTPTRDGFDTFFDNGVVFVPQINVPTKFFGLPGHQGITGSYSTKRYGIIDRTAFINPILGLAAPTKSGSWALTYNFDQTLYAAPDNPKRSWGTFGNLGLADQNPSPFRWFANIGFGGSSPIASRKLDTFGVGYYYLGLNNALQNLAPRVLPFRDHEQGVELFYNCAVTRWCHITPDVQFVIPAQKRADALTVFGLRAKIDF</sequence>
<feature type="chain" id="PRO_5044976995" evidence="2">
    <location>
        <begin position="24"/>
        <end position="478"/>
    </location>
</feature>
<dbReference type="InterPro" id="IPR007049">
    <property type="entry name" value="Carb-sel_porin_OprB"/>
</dbReference>
<evidence type="ECO:0000313" key="4">
    <source>
        <dbReference type="EMBL" id="MBP3960177.1"/>
    </source>
</evidence>
<dbReference type="PANTHER" id="PTHR37944">
    <property type="entry name" value="PORIN B"/>
    <property type="match status" value="1"/>
</dbReference>
<feature type="region of interest" description="Disordered" evidence="3">
    <location>
        <begin position="25"/>
        <end position="88"/>
    </location>
</feature>
<dbReference type="Pfam" id="PF04966">
    <property type="entry name" value="OprB"/>
    <property type="match status" value="1"/>
</dbReference>
<keyword evidence="5" id="KW-1185">Reference proteome</keyword>
<protein>
    <submittedName>
        <fullName evidence="4">Carbohydrate porin</fullName>
    </submittedName>
</protein>
<feature type="signal peptide" evidence="2">
    <location>
        <begin position="1"/>
        <end position="23"/>
    </location>
</feature>
<feature type="compositionally biased region" description="Pro residues" evidence="3">
    <location>
        <begin position="73"/>
        <end position="85"/>
    </location>
</feature>
<dbReference type="Proteomes" id="UP000676565">
    <property type="component" value="Unassembled WGS sequence"/>
</dbReference>
<accession>A0ABS5C3B7</accession>
<comment type="similarity">
    <text evidence="1 2">Belongs to the OprB family.</text>
</comment>
<organism evidence="4 5">
    <name type="scientific">Gemmata palustris</name>
    <dbReference type="NCBI Taxonomy" id="2822762"/>
    <lineage>
        <taxon>Bacteria</taxon>
        <taxon>Pseudomonadati</taxon>
        <taxon>Planctomycetota</taxon>
        <taxon>Planctomycetia</taxon>
        <taxon>Gemmatales</taxon>
        <taxon>Gemmataceae</taxon>
        <taxon>Gemmata</taxon>
    </lineage>
</organism>
<evidence type="ECO:0000256" key="2">
    <source>
        <dbReference type="RuleBase" id="RU363072"/>
    </source>
</evidence>
<evidence type="ECO:0000256" key="1">
    <source>
        <dbReference type="ARBA" id="ARBA00008769"/>
    </source>
</evidence>
<dbReference type="RefSeq" id="WP_210661282.1">
    <property type="nucleotide sequence ID" value="NZ_JAGKQQ010000001.1"/>
</dbReference>
<dbReference type="InterPro" id="IPR038673">
    <property type="entry name" value="OprB_sf"/>
</dbReference>
<reference evidence="4 5" key="1">
    <citation type="submission" date="2021-04" db="EMBL/GenBank/DDBJ databases">
        <authorList>
            <person name="Ivanova A."/>
        </authorList>
    </citation>
    <scope>NUCLEOTIDE SEQUENCE [LARGE SCALE GENOMIC DNA]</scope>
    <source>
        <strain evidence="4 5">G18</strain>
    </source>
</reference>
<keyword evidence="2" id="KW-0732">Signal</keyword>
<name>A0ABS5C3B7_9BACT</name>
<proteinExistence type="inferred from homology"/>
<evidence type="ECO:0000313" key="5">
    <source>
        <dbReference type="Proteomes" id="UP000676565"/>
    </source>
</evidence>